<evidence type="ECO:0000256" key="14">
    <source>
        <dbReference type="SAM" id="Phobius"/>
    </source>
</evidence>
<comment type="subcellular location">
    <subcellularLocation>
        <location evidence="1">Cell membrane</location>
        <topology evidence="1">Multi-pass membrane protein</topology>
    </subcellularLocation>
</comment>
<feature type="transmembrane region" description="Helical" evidence="14">
    <location>
        <begin position="343"/>
        <end position="367"/>
    </location>
</feature>
<keyword evidence="6 14" id="KW-1133">Transmembrane helix</keyword>
<feature type="transmembrane region" description="Helical" evidence="14">
    <location>
        <begin position="17"/>
        <end position="36"/>
    </location>
</feature>
<proteinExistence type="inferred from homology"/>
<dbReference type="EMBL" id="OU895877">
    <property type="protein sequence ID" value="CAG9797182.1"/>
    <property type="molecule type" value="Genomic_DNA"/>
</dbReference>
<dbReference type="GO" id="GO:0006814">
    <property type="term" value="P:sodium ion transport"/>
    <property type="evidence" value="ECO:0007669"/>
    <property type="project" value="UniProtKB-KW"/>
</dbReference>
<dbReference type="NCBIfam" id="TIGR00813">
    <property type="entry name" value="sss"/>
    <property type="match status" value="1"/>
</dbReference>
<gene>
    <name evidence="15" type="ORF">CHIRRI_LOCUS182</name>
</gene>
<feature type="transmembrane region" description="Helical" evidence="14">
    <location>
        <begin position="163"/>
        <end position="182"/>
    </location>
</feature>
<evidence type="ECO:0000256" key="8">
    <source>
        <dbReference type="ARBA" id="ARBA00023065"/>
    </source>
</evidence>
<feature type="transmembrane region" description="Helical" evidence="14">
    <location>
        <begin position="194"/>
        <end position="214"/>
    </location>
</feature>
<accession>A0A9N9WL88</accession>
<dbReference type="PANTHER" id="PTHR42985:SF21">
    <property type="entry name" value="SODIUM-DEPENDENT MULTIVITAMIN TRANSPORTER-LIKE PROTEIN"/>
    <property type="match status" value="1"/>
</dbReference>
<evidence type="ECO:0008006" key="17">
    <source>
        <dbReference type="Google" id="ProtNLM"/>
    </source>
</evidence>
<dbReference type="PANTHER" id="PTHR42985">
    <property type="entry name" value="SODIUM-COUPLED MONOCARBOXYLATE TRANSPORTER"/>
    <property type="match status" value="1"/>
</dbReference>
<feature type="transmembrane region" description="Helical" evidence="14">
    <location>
        <begin position="387"/>
        <end position="406"/>
    </location>
</feature>
<reference evidence="15" key="2">
    <citation type="submission" date="2022-10" db="EMBL/GenBank/DDBJ databases">
        <authorList>
            <consortium name="ENA_rothamsted_submissions"/>
            <consortium name="culmorum"/>
            <person name="King R."/>
        </authorList>
    </citation>
    <scope>NUCLEOTIDE SEQUENCE</scope>
</reference>
<evidence type="ECO:0000256" key="10">
    <source>
        <dbReference type="ARBA" id="ARBA00023180"/>
    </source>
</evidence>
<dbReference type="CDD" id="cd11492">
    <property type="entry name" value="SLC5sbd_NIS-SMVT"/>
    <property type="match status" value="1"/>
</dbReference>
<keyword evidence="8" id="KW-0406">Ion transport</keyword>
<keyword evidence="5 14" id="KW-0812">Transmembrane</keyword>
<keyword evidence="10" id="KW-0325">Glycoprotein</keyword>
<dbReference type="InterPro" id="IPR038377">
    <property type="entry name" value="Na/Glc_symporter_sf"/>
</dbReference>
<evidence type="ECO:0000256" key="13">
    <source>
        <dbReference type="RuleBase" id="RU362091"/>
    </source>
</evidence>
<dbReference type="Pfam" id="PF00474">
    <property type="entry name" value="SSF"/>
    <property type="match status" value="1"/>
</dbReference>
<evidence type="ECO:0000256" key="12">
    <source>
        <dbReference type="ARBA" id="ARBA00036099"/>
    </source>
</evidence>
<feature type="transmembrane region" description="Helical" evidence="14">
    <location>
        <begin position="245"/>
        <end position="262"/>
    </location>
</feature>
<dbReference type="Gene3D" id="1.20.1730.10">
    <property type="entry name" value="Sodium/glucose cotransporter"/>
    <property type="match status" value="1"/>
</dbReference>
<keyword evidence="4" id="KW-1003">Cell membrane</keyword>
<evidence type="ECO:0000313" key="16">
    <source>
        <dbReference type="Proteomes" id="UP001153620"/>
    </source>
</evidence>
<keyword evidence="9 14" id="KW-0472">Membrane</keyword>
<comment type="catalytic activity">
    <reaction evidence="12">
        <text>iodide(out) + 2 Na(+)(out) = iodide(in) + 2 Na(+)(in)</text>
        <dbReference type="Rhea" id="RHEA:71207"/>
        <dbReference type="ChEBI" id="CHEBI:16382"/>
        <dbReference type="ChEBI" id="CHEBI:29101"/>
    </reaction>
</comment>
<dbReference type="GO" id="GO:0098660">
    <property type="term" value="P:inorganic ion transmembrane transport"/>
    <property type="evidence" value="ECO:0007669"/>
    <property type="project" value="UniProtKB-ARBA"/>
</dbReference>
<evidence type="ECO:0000256" key="6">
    <source>
        <dbReference type="ARBA" id="ARBA00022989"/>
    </source>
</evidence>
<dbReference type="OrthoDB" id="6132759at2759"/>
<keyword evidence="11" id="KW-0739">Sodium transport</keyword>
<dbReference type="PROSITE" id="PS50283">
    <property type="entry name" value="NA_SOLUT_SYMP_3"/>
    <property type="match status" value="1"/>
</dbReference>
<evidence type="ECO:0000256" key="9">
    <source>
        <dbReference type="ARBA" id="ARBA00023136"/>
    </source>
</evidence>
<evidence type="ECO:0000256" key="1">
    <source>
        <dbReference type="ARBA" id="ARBA00004651"/>
    </source>
</evidence>
<evidence type="ECO:0000256" key="5">
    <source>
        <dbReference type="ARBA" id="ARBA00022692"/>
    </source>
</evidence>
<keyword evidence="3" id="KW-0813">Transport</keyword>
<name>A0A9N9WL88_9DIPT</name>
<dbReference type="AlphaFoldDB" id="A0A9N9WL88"/>
<dbReference type="InterPro" id="IPR018212">
    <property type="entry name" value="Na/solute_symporter_CS"/>
</dbReference>
<feature type="transmembrane region" description="Helical" evidence="14">
    <location>
        <begin position="445"/>
        <end position="466"/>
    </location>
</feature>
<feature type="transmembrane region" description="Helical" evidence="14">
    <location>
        <begin position="57"/>
        <end position="77"/>
    </location>
</feature>
<feature type="transmembrane region" description="Helical" evidence="14">
    <location>
        <begin position="132"/>
        <end position="157"/>
    </location>
</feature>
<feature type="transmembrane region" description="Helical" evidence="14">
    <location>
        <begin position="89"/>
        <end position="111"/>
    </location>
</feature>
<feature type="transmembrane region" description="Helical" evidence="14">
    <location>
        <begin position="412"/>
        <end position="433"/>
    </location>
</feature>
<protein>
    <recommendedName>
        <fullName evidence="17">Sodium/solute symporter</fullName>
    </recommendedName>
</protein>
<dbReference type="Proteomes" id="UP001153620">
    <property type="component" value="Chromosome 1"/>
</dbReference>
<dbReference type="InterPro" id="IPR051163">
    <property type="entry name" value="Sodium:Solute_Symporter_SSF"/>
</dbReference>
<dbReference type="GO" id="GO:0015075">
    <property type="term" value="F:monoatomic ion transmembrane transporter activity"/>
    <property type="evidence" value="ECO:0007669"/>
    <property type="project" value="UniProtKB-ARBA"/>
</dbReference>
<dbReference type="InterPro" id="IPR001734">
    <property type="entry name" value="Na/solute_symporter"/>
</dbReference>
<dbReference type="PROSITE" id="PS00456">
    <property type="entry name" value="NA_SOLUT_SYMP_1"/>
    <property type="match status" value="1"/>
</dbReference>
<feature type="transmembrane region" description="Helical" evidence="14">
    <location>
        <begin position="283"/>
        <end position="306"/>
    </location>
</feature>
<evidence type="ECO:0000256" key="3">
    <source>
        <dbReference type="ARBA" id="ARBA00022448"/>
    </source>
</evidence>
<organism evidence="15 16">
    <name type="scientific">Chironomus riparius</name>
    <dbReference type="NCBI Taxonomy" id="315576"/>
    <lineage>
        <taxon>Eukaryota</taxon>
        <taxon>Metazoa</taxon>
        <taxon>Ecdysozoa</taxon>
        <taxon>Arthropoda</taxon>
        <taxon>Hexapoda</taxon>
        <taxon>Insecta</taxon>
        <taxon>Pterygota</taxon>
        <taxon>Neoptera</taxon>
        <taxon>Endopterygota</taxon>
        <taxon>Diptera</taxon>
        <taxon>Nematocera</taxon>
        <taxon>Chironomoidea</taxon>
        <taxon>Chironomidae</taxon>
        <taxon>Chironominae</taxon>
        <taxon>Chironomus</taxon>
    </lineage>
</organism>
<evidence type="ECO:0000313" key="15">
    <source>
        <dbReference type="EMBL" id="CAG9797182.1"/>
    </source>
</evidence>
<evidence type="ECO:0000256" key="11">
    <source>
        <dbReference type="ARBA" id="ARBA00023201"/>
    </source>
</evidence>
<dbReference type="GO" id="GO:0005886">
    <property type="term" value="C:plasma membrane"/>
    <property type="evidence" value="ECO:0007669"/>
    <property type="project" value="UniProtKB-SubCell"/>
</dbReference>
<feature type="transmembrane region" description="Helical" evidence="14">
    <location>
        <begin position="509"/>
        <end position="530"/>
    </location>
</feature>
<evidence type="ECO:0000256" key="7">
    <source>
        <dbReference type="ARBA" id="ARBA00023053"/>
    </source>
</evidence>
<keyword evidence="7" id="KW-0915">Sodium</keyword>
<evidence type="ECO:0000256" key="4">
    <source>
        <dbReference type="ARBA" id="ARBA00022475"/>
    </source>
</evidence>
<evidence type="ECO:0000256" key="2">
    <source>
        <dbReference type="ARBA" id="ARBA00006434"/>
    </source>
</evidence>
<sequence length="589" mass="64877">MDVSTEKSLNYFTAIDYGVFVVMLLLSALIGVYFGFISKKKQNNTSEYLLGSKKMGFFPVAASLIASHISASTLLALPAEIYHFGSEYIWSIASAILTGFALIHVFLPVFYGLQVTSAFQYLELRFNRNVRLVASLIFALTGITFIPVVVYVPALALSQVSGINLHLITTFTSIICIFYTTFGGLKAVLWTDTLQLIMMIGGIVCVMFLGLNYMGGFNEVLRTAYENGRLDLFNMNPSPFVRTSFWTYIIGLSFGWTAKLGVSQCCVQRFLSVPNIHVAKKSVYVFVIGYSLIKITSVMVGITIYAKYASCDPIISQKIEKIDQILPLFVMEVASKIPGLPGIFIAGVFSASLSSMSSNLNTIAGALYEDFIRHKYPNLSEKRASDIMKILVLIIGIISLGLVFVVEHMGQIFRVCFTINGLSAGALFGLFTAGMFSKTINTKGVITGAISSIVILTIIIMGSLALPKPVPLPINTSGCDYPYNNTILSSNVDDKLSAENIPIIFKLSFMYYILLGTIVLFLVAIPVSYVTGNCEPFDERLLAPICRSKNWKEKCRKELESKMTRSDKSDPIYELKSGVIKSNDSKEKS</sequence>
<keyword evidence="16" id="KW-1185">Reference proteome</keyword>
<dbReference type="GO" id="GO:0015293">
    <property type="term" value="F:symporter activity"/>
    <property type="evidence" value="ECO:0007669"/>
    <property type="project" value="TreeGrafter"/>
</dbReference>
<reference evidence="15" key="1">
    <citation type="submission" date="2022-01" db="EMBL/GenBank/DDBJ databases">
        <authorList>
            <person name="King R."/>
        </authorList>
    </citation>
    <scope>NUCLEOTIDE SEQUENCE</scope>
</reference>
<comment type="similarity">
    <text evidence="2 13">Belongs to the sodium:solute symporter (SSF) (TC 2.A.21) family.</text>
</comment>